<dbReference type="InterPro" id="IPR043519">
    <property type="entry name" value="NT_sf"/>
</dbReference>
<dbReference type="HAMAP" id="MF_01477">
    <property type="entry name" value="Iojap_RsfS"/>
    <property type="match status" value="1"/>
</dbReference>
<gene>
    <name evidence="2" type="primary">rsfS</name>
    <name evidence="3" type="ORF">HELGO_WM34219</name>
</gene>
<dbReference type="GO" id="GO:0017148">
    <property type="term" value="P:negative regulation of translation"/>
    <property type="evidence" value="ECO:0007669"/>
    <property type="project" value="UniProtKB-UniRule"/>
</dbReference>
<dbReference type="AlphaFoldDB" id="A0A6S6T7B9"/>
<dbReference type="Pfam" id="PF02410">
    <property type="entry name" value="RsfS"/>
    <property type="match status" value="1"/>
</dbReference>
<dbReference type="EMBL" id="CACVAT010000189">
    <property type="protein sequence ID" value="CAA6812467.1"/>
    <property type="molecule type" value="Genomic_DNA"/>
</dbReference>
<organism evidence="3">
    <name type="scientific">uncultured Thiotrichaceae bacterium</name>
    <dbReference type="NCBI Taxonomy" id="298394"/>
    <lineage>
        <taxon>Bacteria</taxon>
        <taxon>Pseudomonadati</taxon>
        <taxon>Pseudomonadota</taxon>
        <taxon>Gammaproteobacteria</taxon>
        <taxon>Thiotrichales</taxon>
        <taxon>Thiotrichaceae</taxon>
        <taxon>environmental samples</taxon>
    </lineage>
</organism>
<protein>
    <recommendedName>
        <fullName evidence="2">Ribosomal silencing factor RsfS</fullName>
    </recommendedName>
</protein>
<dbReference type="PANTHER" id="PTHR21043:SF0">
    <property type="entry name" value="MITOCHONDRIAL ASSEMBLY OF RIBOSOMAL LARGE SUBUNIT PROTEIN 1"/>
    <property type="match status" value="1"/>
</dbReference>
<comment type="similarity">
    <text evidence="1 2">Belongs to the Iojap/RsfS family.</text>
</comment>
<comment type="subunit">
    <text evidence="2">Interacts with ribosomal protein uL14 (rplN).</text>
</comment>
<dbReference type="Gene3D" id="3.30.460.10">
    <property type="entry name" value="Beta Polymerase, domain 2"/>
    <property type="match status" value="1"/>
</dbReference>
<keyword evidence="2" id="KW-0810">Translation regulation</keyword>
<dbReference type="PANTHER" id="PTHR21043">
    <property type="entry name" value="IOJAP SUPERFAMILY ORTHOLOG"/>
    <property type="match status" value="1"/>
</dbReference>
<dbReference type="GO" id="GO:0042256">
    <property type="term" value="P:cytosolic ribosome assembly"/>
    <property type="evidence" value="ECO:0007669"/>
    <property type="project" value="UniProtKB-UniRule"/>
</dbReference>
<accession>A0A6S6T7B9</accession>
<reference evidence="3" key="1">
    <citation type="submission" date="2020-01" db="EMBL/GenBank/DDBJ databases">
        <authorList>
            <person name="Meier V. D."/>
            <person name="Meier V D."/>
        </authorList>
    </citation>
    <scope>NUCLEOTIDE SEQUENCE</scope>
    <source>
        <strain evidence="3">HLG_WM_MAG_09</strain>
    </source>
</reference>
<dbReference type="NCBIfam" id="TIGR00090">
    <property type="entry name" value="rsfS_iojap_ybeB"/>
    <property type="match status" value="1"/>
</dbReference>
<evidence type="ECO:0000256" key="1">
    <source>
        <dbReference type="ARBA" id="ARBA00010574"/>
    </source>
</evidence>
<evidence type="ECO:0000256" key="2">
    <source>
        <dbReference type="HAMAP-Rule" id="MF_01477"/>
    </source>
</evidence>
<dbReference type="GO" id="GO:0005737">
    <property type="term" value="C:cytoplasm"/>
    <property type="evidence" value="ECO:0007669"/>
    <property type="project" value="UniProtKB-SubCell"/>
</dbReference>
<proteinExistence type="inferred from homology"/>
<dbReference type="GO" id="GO:0090071">
    <property type="term" value="P:negative regulation of ribosome biogenesis"/>
    <property type="evidence" value="ECO:0007669"/>
    <property type="project" value="UniProtKB-UniRule"/>
</dbReference>
<keyword evidence="2" id="KW-0963">Cytoplasm</keyword>
<dbReference type="GO" id="GO:0043023">
    <property type="term" value="F:ribosomal large subunit binding"/>
    <property type="evidence" value="ECO:0007669"/>
    <property type="project" value="TreeGrafter"/>
</dbReference>
<dbReference type="SUPFAM" id="SSF81301">
    <property type="entry name" value="Nucleotidyltransferase"/>
    <property type="match status" value="1"/>
</dbReference>
<sequence>MELEQLQALVVNALGDMKARDVKILDVRGVSTITELMIIATGTSTRHVRSIAENVGLEAKRAGEQPLGTEGDRDSDWVLVDLNDIVVHVMLPETRDFYNLEKLWGEGEFKDQLATPGGSR</sequence>
<evidence type="ECO:0000313" key="3">
    <source>
        <dbReference type="EMBL" id="CAA6812467.1"/>
    </source>
</evidence>
<comment type="function">
    <text evidence="2">Functions as a ribosomal silencing factor. Interacts with ribosomal protein uL14 (rplN), blocking formation of intersubunit bridge B8. Prevents association of the 30S and 50S ribosomal subunits and the formation of functional ribosomes, thus repressing translation.</text>
</comment>
<dbReference type="InterPro" id="IPR004394">
    <property type="entry name" value="Iojap/RsfS/C7orf30"/>
</dbReference>
<keyword evidence="2" id="KW-0678">Repressor</keyword>
<name>A0A6S6T7B9_9GAMM</name>
<comment type="subcellular location">
    <subcellularLocation>
        <location evidence="2">Cytoplasm</location>
    </subcellularLocation>
</comment>